<keyword evidence="4" id="KW-0228">DNA excision</keyword>
<keyword evidence="2 7" id="KW-0255">Endonuclease</keyword>
<organism evidence="7 8">
    <name type="scientific">Methanococcoides cohabitans</name>
    <dbReference type="NCBI Taxonomy" id="3136559"/>
    <lineage>
        <taxon>Archaea</taxon>
        <taxon>Methanobacteriati</taxon>
        <taxon>Methanobacteriota</taxon>
        <taxon>Stenosarchaea group</taxon>
        <taxon>Methanomicrobia</taxon>
        <taxon>Methanosarcinales</taxon>
        <taxon>Methanosarcinaceae</taxon>
        <taxon>Methanococcoides</taxon>
    </lineage>
</organism>
<dbReference type="InterPro" id="IPR004601">
    <property type="entry name" value="UvdE"/>
</dbReference>
<comment type="caution">
    <text evidence="7">The sequence shown here is derived from an EMBL/GenBank/DDBJ whole genome shotgun (WGS) entry which is preliminary data.</text>
</comment>
<proteinExistence type="predicted"/>
<evidence type="ECO:0000313" key="7">
    <source>
        <dbReference type="EMBL" id="MEL4305719.1"/>
    </source>
</evidence>
<evidence type="ECO:0000256" key="5">
    <source>
        <dbReference type="ARBA" id="ARBA00022801"/>
    </source>
</evidence>
<dbReference type="GO" id="GO:0004519">
    <property type="term" value="F:endonuclease activity"/>
    <property type="evidence" value="ECO:0007669"/>
    <property type="project" value="UniProtKB-KW"/>
</dbReference>
<evidence type="ECO:0000256" key="2">
    <source>
        <dbReference type="ARBA" id="ARBA00022759"/>
    </source>
</evidence>
<reference evidence="7 8" key="1">
    <citation type="submission" date="2024-04" db="EMBL/GenBank/DDBJ databases">
        <title>Methanococcoides sp. LMO-2.</title>
        <authorList>
            <person name="Liang L."/>
        </authorList>
    </citation>
    <scope>NUCLEOTIDE SEQUENCE [LARGE SCALE GENOMIC DNA]</scope>
    <source>
        <strain evidence="7 8">LMO-2</strain>
    </source>
</reference>
<dbReference type="RefSeq" id="WP_342127361.1">
    <property type="nucleotide sequence ID" value="NZ_JBCAUS010000006.1"/>
</dbReference>
<dbReference type="SUPFAM" id="SSF51658">
    <property type="entry name" value="Xylose isomerase-like"/>
    <property type="match status" value="1"/>
</dbReference>
<protein>
    <submittedName>
        <fullName evidence="7">UV DNA damage repair endonuclease UvsE</fullName>
    </submittedName>
</protein>
<dbReference type="InterPro" id="IPR036237">
    <property type="entry name" value="Xyl_isomerase-like_sf"/>
</dbReference>
<dbReference type="PANTHER" id="PTHR31290">
    <property type="entry name" value="UV-DAMAGE ENDONUCLEASE"/>
    <property type="match status" value="1"/>
</dbReference>
<evidence type="ECO:0000313" key="8">
    <source>
        <dbReference type="Proteomes" id="UP001396646"/>
    </source>
</evidence>
<keyword evidence="5" id="KW-0378">Hydrolase</keyword>
<name>A0ABU9KTI3_9EURY</name>
<dbReference type="Pfam" id="PF03851">
    <property type="entry name" value="UvdE"/>
    <property type="match status" value="1"/>
</dbReference>
<sequence>MKLGYPCINRSIGCAANRKFRLASYSEDKLVDTVTNNLDCMHKILKYNLDNDLFFFRLSSDTVPFASHPICDFDWVGYFRSELQEIGRFIIENDMRISMHPDQFILLNSPDEGITQRSIAELEYHCKLLDAMGLDNTAKVQVHAGGVYKDRELAVERFVERYESLDPGLRKRLVVENDDRLYSLRDCLLITDLCGIPIIFDSFHHECLNNGESFSSAMGDAASTWGKGDGVPMIDYSNQQPGARKGKHSTSLDIGHFRDFLEEVREFDLDIMLEIKDKEKSALNAIGIMKELGLA</sequence>
<keyword evidence="1" id="KW-0540">Nuclease</keyword>
<dbReference type="Proteomes" id="UP001396646">
    <property type="component" value="Unassembled WGS sequence"/>
</dbReference>
<accession>A0ABU9KTI3</accession>
<dbReference type="PANTHER" id="PTHR31290:SF5">
    <property type="entry name" value="UV-DAMAGE ENDONUCLEASE"/>
    <property type="match status" value="1"/>
</dbReference>
<keyword evidence="6" id="KW-0234">DNA repair</keyword>
<evidence type="ECO:0000256" key="1">
    <source>
        <dbReference type="ARBA" id="ARBA00022722"/>
    </source>
</evidence>
<keyword evidence="3" id="KW-0227">DNA damage</keyword>
<evidence type="ECO:0000256" key="4">
    <source>
        <dbReference type="ARBA" id="ARBA00022769"/>
    </source>
</evidence>
<dbReference type="EMBL" id="JBCAUS010000006">
    <property type="protein sequence ID" value="MEL4305719.1"/>
    <property type="molecule type" value="Genomic_DNA"/>
</dbReference>
<dbReference type="NCBIfam" id="TIGR00629">
    <property type="entry name" value="uvde"/>
    <property type="match status" value="1"/>
</dbReference>
<gene>
    <name evidence="7" type="primary">uvsE</name>
    <name evidence="7" type="ORF">WOA13_07775</name>
</gene>
<dbReference type="Gene3D" id="3.20.20.150">
    <property type="entry name" value="Divalent-metal-dependent TIM barrel enzymes"/>
    <property type="match status" value="1"/>
</dbReference>
<keyword evidence="8" id="KW-1185">Reference proteome</keyword>
<evidence type="ECO:0000256" key="3">
    <source>
        <dbReference type="ARBA" id="ARBA00022763"/>
    </source>
</evidence>
<evidence type="ECO:0000256" key="6">
    <source>
        <dbReference type="ARBA" id="ARBA00023204"/>
    </source>
</evidence>